<evidence type="ECO:0000256" key="6">
    <source>
        <dbReference type="ARBA" id="ARBA00022741"/>
    </source>
</evidence>
<dbReference type="InterPro" id="IPR002139">
    <property type="entry name" value="Ribo/fructo_kinase"/>
</dbReference>
<keyword evidence="15" id="KW-1185">Reference proteome</keyword>
<feature type="binding site" evidence="12">
    <location>
        <begin position="204"/>
        <end position="209"/>
    </location>
    <ligand>
        <name>ATP</name>
        <dbReference type="ChEBI" id="CHEBI:30616"/>
    </ligand>
</feature>
<dbReference type="InterPro" id="IPR029056">
    <property type="entry name" value="Ribokinase-like"/>
</dbReference>
<feature type="active site" description="Proton acceptor" evidence="12">
    <location>
        <position position="236"/>
    </location>
</feature>
<comment type="function">
    <text evidence="12">Catalyzes the phosphorylation of ribose at O-5 in a reaction requiring ATP and magnesium. The resulting D-ribose-5-phosphate can then be used either for sythesis of nucleotides, histidine, and tryptophan, or as a component of the pentose phosphate pathway.</text>
</comment>
<dbReference type="STRING" id="1236970.JCM9140_1644"/>
<dbReference type="GO" id="GO:0019303">
    <property type="term" value="P:D-ribose catabolic process"/>
    <property type="evidence" value="ECO:0007669"/>
    <property type="project" value="UniProtKB-UniRule"/>
</dbReference>
<keyword evidence="12" id="KW-0963">Cytoplasm</keyword>
<feature type="binding site" evidence="12">
    <location>
        <position position="236"/>
    </location>
    <ligand>
        <name>substrate</name>
    </ligand>
</feature>
<evidence type="ECO:0000256" key="4">
    <source>
        <dbReference type="ARBA" id="ARBA00022679"/>
    </source>
</evidence>
<dbReference type="HAMAP" id="MF_01987">
    <property type="entry name" value="Ribokinase"/>
    <property type="match status" value="1"/>
</dbReference>
<dbReference type="Pfam" id="PF00294">
    <property type="entry name" value="PfkB"/>
    <property type="match status" value="1"/>
</dbReference>
<dbReference type="Proteomes" id="UP000018890">
    <property type="component" value="Unassembled WGS sequence"/>
</dbReference>
<proteinExistence type="inferred from homology"/>
<dbReference type="PANTHER" id="PTHR10584">
    <property type="entry name" value="SUGAR KINASE"/>
    <property type="match status" value="1"/>
</dbReference>
<keyword evidence="5 12" id="KW-0479">Metal-binding</keyword>
<keyword evidence="10 12" id="KW-0630">Potassium</keyword>
<dbReference type="PRINTS" id="PR00990">
    <property type="entry name" value="RIBOKINASE"/>
</dbReference>
<feature type="binding site" evidence="12">
    <location>
        <position position="260"/>
    </location>
    <ligand>
        <name>ATP</name>
        <dbReference type="ChEBI" id="CHEBI:30616"/>
    </ligand>
</feature>
<evidence type="ECO:0000256" key="5">
    <source>
        <dbReference type="ARBA" id="ARBA00022723"/>
    </source>
</evidence>
<comment type="pathway">
    <text evidence="12">Carbohydrate metabolism; D-ribose degradation; D-ribose 5-phosphate from beta-D-ribopyranose: step 2/2.</text>
</comment>
<dbReference type="PANTHER" id="PTHR10584:SF166">
    <property type="entry name" value="RIBOKINASE"/>
    <property type="match status" value="1"/>
</dbReference>
<feature type="binding site" evidence="12">
    <location>
        <position position="271"/>
    </location>
    <ligand>
        <name>K(+)</name>
        <dbReference type="ChEBI" id="CHEBI:29103"/>
    </ligand>
</feature>
<feature type="binding site" evidence="12">
    <location>
        <begin position="235"/>
        <end position="236"/>
    </location>
    <ligand>
        <name>ATP</name>
        <dbReference type="ChEBI" id="CHEBI:30616"/>
    </ligand>
</feature>
<feature type="binding site" evidence="12">
    <location>
        <position position="266"/>
    </location>
    <ligand>
        <name>K(+)</name>
        <dbReference type="ChEBI" id="CHEBI:29103"/>
    </ligand>
</feature>
<comment type="cofactor">
    <cofactor evidence="12">
        <name>Mg(2+)</name>
        <dbReference type="ChEBI" id="CHEBI:18420"/>
    </cofactor>
    <text evidence="12">Requires a divalent cation, most likely magnesium in vivo, as an electrophilic catalyst to aid phosphoryl group transfer. It is the chelate of the metal and the nucleotide that is the actual substrate.</text>
</comment>
<feature type="binding site" evidence="12">
    <location>
        <position position="184"/>
    </location>
    <ligand>
        <name>ATP</name>
        <dbReference type="ChEBI" id="CHEBI:30616"/>
    </ligand>
</feature>
<dbReference type="UniPathway" id="UPA00916">
    <property type="reaction ID" value="UER00889"/>
</dbReference>
<comment type="subunit">
    <text evidence="12">Homodimer.</text>
</comment>
<feature type="binding site" evidence="12">
    <location>
        <position position="230"/>
    </location>
    <ligand>
        <name>K(+)</name>
        <dbReference type="ChEBI" id="CHEBI:29103"/>
    </ligand>
</feature>
<comment type="catalytic activity">
    <reaction evidence="12">
        <text>D-ribose + ATP = D-ribose 5-phosphate + ADP + H(+)</text>
        <dbReference type="Rhea" id="RHEA:13697"/>
        <dbReference type="ChEBI" id="CHEBI:15378"/>
        <dbReference type="ChEBI" id="CHEBI:30616"/>
        <dbReference type="ChEBI" id="CHEBI:47013"/>
        <dbReference type="ChEBI" id="CHEBI:78346"/>
        <dbReference type="ChEBI" id="CHEBI:456216"/>
        <dbReference type="EC" id="2.7.1.15"/>
    </reaction>
</comment>
<reference evidence="14" key="1">
    <citation type="journal article" date="2014" name="Genome Announc.">
        <title>Draft Genome Sequences of Three Alkaliphilic Bacillus Strains, Bacillus wakoensis JCM 9140T, Bacillus akibai JCM 9157T, and Bacillus hemicellulosilyticus JCM 9152T.</title>
        <authorList>
            <person name="Yuki M."/>
            <person name="Oshima K."/>
            <person name="Suda W."/>
            <person name="Oshida Y."/>
            <person name="Kitamura K."/>
            <person name="Iida T."/>
            <person name="Hattori M."/>
            <person name="Ohkuma M."/>
        </authorList>
    </citation>
    <scope>NUCLEOTIDE SEQUENCE [LARGE SCALE GENOMIC DNA]</scope>
    <source>
        <strain evidence="14">JCM 9140</strain>
    </source>
</reference>
<evidence type="ECO:0000256" key="10">
    <source>
        <dbReference type="ARBA" id="ARBA00022958"/>
    </source>
</evidence>
<feature type="binding site" evidence="12">
    <location>
        <begin position="40"/>
        <end position="44"/>
    </location>
    <ligand>
        <name>substrate</name>
    </ligand>
</feature>
<keyword evidence="7 12" id="KW-0418">Kinase</keyword>
<comment type="caution">
    <text evidence="14">The sequence shown here is derived from an EMBL/GenBank/DDBJ whole genome shotgun (WGS) entry which is preliminary data.</text>
</comment>
<dbReference type="PROSITE" id="PS00584">
    <property type="entry name" value="PFKB_KINASES_2"/>
    <property type="match status" value="1"/>
</dbReference>
<evidence type="ECO:0000256" key="12">
    <source>
        <dbReference type="HAMAP-Rule" id="MF_01987"/>
    </source>
</evidence>
<dbReference type="GO" id="GO:0004747">
    <property type="term" value="F:ribokinase activity"/>
    <property type="evidence" value="ECO:0007669"/>
    <property type="project" value="UniProtKB-UniRule"/>
</dbReference>
<keyword evidence="11 12" id="KW-0119">Carbohydrate metabolism</keyword>
<organism evidence="14 15">
    <name type="scientific">Halalkalibacter wakoensis JCM 9140</name>
    <dbReference type="NCBI Taxonomy" id="1236970"/>
    <lineage>
        <taxon>Bacteria</taxon>
        <taxon>Bacillati</taxon>
        <taxon>Bacillota</taxon>
        <taxon>Bacilli</taxon>
        <taxon>Bacillales</taxon>
        <taxon>Bacillaceae</taxon>
        <taxon>Halalkalibacter</taxon>
    </lineage>
</organism>
<evidence type="ECO:0000256" key="9">
    <source>
        <dbReference type="ARBA" id="ARBA00022842"/>
    </source>
</evidence>
<dbReference type="EMBL" id="BAUT01000012">
    <property type="protein sequence ID" value="GAE25637.1"/>
    <property type="molecule type" value="Genomic_DNA"/>
</dbReference>
<keyword evidence="9 12" id="KW-0460">Magnesium</keyword>
<dbReference type="InterPro" id="IPR011611">
    <property type="entry name" value="PfkB_dom"/>
</dbReference>
<keyword evidence="4 12" id="KW-0808">Transferase</keyword>
<protein>
    <recommendedName>
        <fullName evidence="3 12">Ribokinase</fullName>
        <shortName evidence="12">RK</shortName>
        <ecNumber evidence="2 12">2.7.1.15</ecNumber>
    </recommendedName>
</protein>
<evidence type="ECO:0000256" key="2">
    <source>
        <dbReference type="ARBA" id="ARBA00012035"/>
    </source>
</evidence>
<comment type="activity regulation">
    <text evidence="12">Activated by a monovalent cation that binds near, but not in, the active site. The most likely occupant of the site in vivo is potassium. Ion binding induces a conformational change that may alter substrate affinity.</text>
</comment>
<comment type="similarity">
    <text evidence="1">Belongs to the carbohydrate kinase pfkB family.</text>
</comment>
<dbReference type="InterPro" id="IPR002173">
    <property type="entry name" value="Carboh/pur_kinase_PfkB_CS"/>
</dbReference>
<dbReference type="AlphaFoldDB" id="W4Q0Y1"/>
<evidence type="ECO:0000256" key="3">
    <source>
        <dbReference type="ARBA" id="ARBA00016943"/>
    </source>
</evidence>
<evidence type="ECO:0000313" key="15">
    <source>
        <dbReference type="Proteomes" id="UP000018890"/>
    </source>
</evidence>
<dbReference type="NCBIfam" id="TIGR02152">
    <property type="entry name" value="D_ribokin_bact"/>
    <property type="match status" value="1"/>
</dbReference>
<comment type="similarity">
    <text evidence="12">Belongs to the carbohydrate kinase PfkB family. Ribokinase subfamily.</text>
</comment>
<evidence type="ECO:0000259" key="13">
    <source>
        <dbReference type="Pfam" id="PF00294"/>
    </source>
</evidence>
<gene>
    <name evidence="12" type="primary">rbsK</name>
    <name evidence="14" type="ORF">JCM9140_1644</name>
</gene>
<feature type="binding site" evidence="12">
    <location>
        <position position="140"/>
    </location>
    <ligand>
        <name>substrate</name>
    </ligand>
</feature>
<dbReference type="Gene3D" id="3.40.1190.20">
    <property type="match status" value="1"/>
</dbReference>
<dbReference type="GO" id="GO:0005829">
    <property type="term" value="C:cytosol"/>
    <property type="evidence" value="ECO:0007669"/>
    <property type="project" value="TreeGrafter"/>
</dbReference>
<accession>W4Q0Y1</accession>
<dbReference type="SUPFAM" id="SSF53613">
    <property type="entry name" value="Ribokinase-like"/>
    <property type="match status" value="1"/>
</dbReference>
<dbReference type="CDD" id="cd01174">
    <property type="entry name" value="ribokinase"/>
    <property type="match status" value="1"/>
</dbReference>
<keyword evidence="6 12" id="KW-0547">Nucleotide-binding</keyword>
<comment type="caution">
    <text evidence="12">Lacks conserved residue(s) required for the propagation of feature annotation.</text>
</comment>
<feature type="binding site" evidence="12">
    <location>
        <position position="269"/>
    </location>
    <ligand>
        <name>K(+)</name>
        <dbReference type="ChEBI" id="CHEBI:29103"/>
    </ligand>
</feature>
<evidence type="ECO:0000313" key="14">
    <source>
        <dbReference type="EMBL" id="GAE25637.1"/>
    </source>
</evidence>
<feature type="binding site" evidence="12">
    <location>
        <position position="232"/>
    </location>
    <ligand>
        <name>K(+)</name>
        <dbReference type="ChEBI" id="CHEBI:29103"/>
    </ligand>
</feature>
<dbReference type="GO" id="GO:0046872">
    <property type="term" value="F:metal ion binding"/>
    <property type="evidence" value="ECO:0007669"/>
    <property type="project" value="UniProtKB-KW"/>
</dbReference>
<dbReference type="GO" id="GO:0005524">
    <property type="term" value="F:ATP binding"/>
    <property type="evidence" value="ECO:0007669"/>
    <property type="project" value="UniProtKB-UniRule"/>
</dbReference>
<feature type="binding site" evidence="12">
    <location>
        <begin position="12"/>
        <end position="14"/>
    </location>
    <ligand>
        <name>substrate</name>
    </ligand>
</feature>
<evidence type="ECO:0000256" key="8">
    <source>
        <dbReference type="ARBA" id="ARBA00022840"/>
    </source>
</evidence>
<keyword evidence="8 12" id="KW-0067">ATP-binding</keyword>
<comment type="subcellular location">
    <subcellularLocation>
        <location evidence="12">Cytoplasm</location>
    </subcellularLocation>
</comment>
<evidence type="ECO:0000256" key="11">
    <source>
        <dbReference type="ARBA" id="ARBA00023277"/>
    </source>
</evidence>
<dbReference type="EC" id="2.7.1.15" evidence="2 12"/>
<evidence type="ECO:0000256" key="7">
    <source>
        <dbReference type="ARBA" id="ARBA00022777"/>
    </source>
</evidence>
<feature type="domain" description="Carbohydrate kinase PfkB" evidence="13">
    <location>
        <begin position="3"/>
        <end position="278"/>
    </location>
</feature>
<name>W4Q0Y1_9BACI</name>
<dbReference type="InterPro" id="IPR011877">
    <property type="entry name" value="Ribokinase"/>
</dbReference>
<evidence type="ECO:0000256" key="1">
    <source>
        <dbReference type="ARBA" id="ARBA00005380"/>
    </source>
</evidence>
<sequence length="296" mass="31994">MKKKVTVIGSINMDLVTTTRVRPDVGETVLGETFSTIPGGKGANQAVAAARLGADVTLIGCVGNDLFGQQLRQHLQHENITFCEVAKQTNKHTGIASITISDHDNSIIVVPGANAEVTEEAIKPYVKVIAESDMILMQLEIPIHTVEHVIRVASRSNVPVIVNPAPFQMLSNDVMEKVAYLTPNEHEEKRLKNQGDFKEKLIVTKGSEGATVWKNGDSVNIPSYKVEVLDTTGAGDAFNGAMAVALSEGKELIEACQFANAVGALAVTKLGAQNGMPTKKEVEHFLIDRKRREDTK</sequence>